<gene>
    <name evidence="3" type="ORF">OUZ56_015827</name>
</gene>
<evidence type="ECO:0000256" key="1">
    <source>
        <dbReference type="SAM" id="MobiDB-lite"/>
    </source>
</evidence>
<dbReference type="Proteomes" id="UP001234178">
    <property type="component" value="Unassembled WGS sequence"/>
</dbReference>
<accession>A0ABR0ANY4</accession>
<keyword evidence="2" id="KW-0732">Signal</keyword>
<comment type="caution">
    <text evidence="3">The sequence shown here is derived from an EMBL/GenBank/DDBJ whole genome shotgun (WGS) entry which is preliminary data.</text>
</comment>
<protein>
    <submittedName>
        <fullName evidence="3">Uncharacterized protein</fullName>
    </submittedName>
</protein>
<reference evidence="3 4" key="1">
    <citation type="journal article" date="2023" name="Nucleic Acids Res.">
        <title>The hologenome of Daphnia magna reveals possible DNA methylation and microbiome-mediated evolution of the host genome.</title>
        <authorList>
            <person name="Chaturvedi A."/>
            <person name="Li X."/>
            <person name="Dhandapani V."/>
            <person name="Marshall H."/>
            <person name="Kissane S."/>
            <person name="Cuenca-Cambronero M."/>
            <person name="Asole G."/>
            <person name="Calvet F."/>
            <person name="Ruiz-Romero M."/>
            <person name="Marangio P."/>
            <person name="Guigo R."/>
            <person name="Rago D."/>
            <person name="Mirbahai L."/>
            <person name="Eastwood N."/>
            <person name="Colbourne J.K."/>
            <person name="Zhou J."/>
            <person name="Mallon E."/>
            <person name="Orsini L."/>
        </authorList>
    </citation>
    <scope>NUCLEOTIDE SEQUENCE [LARGE SCALE GENOMIC DNA]</scope>
    <source>
        <strain evidence="3">LRV0_1</strain>
    </source>
</reference>
<keyword evidence="4" id="KW-1185">Reference proteome</keyword>
<feature type="signal peptide" evidence="2">
    <location>
        <begin position="1"/>
        <end position="20"/>
    </location>
</feature>
<organism evidence="3 4">
    <name type="scientific">Daphnia magna</name>
    <dbReference type="NCBI Taxonomy" id="35525"/>
    <lineage>
        <taxon>Eukaryota</taxon>
        <taxon>Metazoa</taxon>
        <taxon>Ecdysozoa</taxon>
        <taxon>Arthropoda</taxon>
        <taxon>Crustacea</taxon>
        <taxon>Branchiopoda</taxon>
        <taxon>Diplostraca</taxon>
        <taxon>Cladocera</taxon>
        <taxon>Anomopoda</taxon>
        <taxon>Daphniidae</taxon>
        <taxon>Daphnia</taxon>
    </lineage>
</organism>
<proteinExistence type="predicted"/>
<evidence type="ECO:0000313" key="4">
    <source>
        <dbReference type="Proteomes" id="UP001234178"/>
    </source>
</evidence>
<name>A0ABR0ANY4_9CRUS</name>
<dbReference type="EMBL" id="JAOYFB010000038">
    <property type="protein sequence ID" value="KAK4026801.1"/>
    <property type="molecule type" value="Genomic_DNA"/>
</dbReference>
<feature type="chain" id="PRO_5046423707" evidence="2">
    <location>
        <begin position="21"/>
        <end position="320"/>
    </location>
</feature>
<sequence length="320" mass="33977">MVDLLKFVLLLVVGFSSVQAAVVIREEEIWPNHVVRQVPEFRAAATVTTVVTTTATDATTITIKKRFDCAKLEAPLATTVCRRKRQYWNLPLFVDPTFVSHDDFQQQFQPLKPNKVIQVAPSRLPHYPNVVAFEPFAAQQQFTSPYNIQSSLDKTSIQPALRVADPLFGAFYAFSSLLSNIFAGMLRPQSTPAVLVTSTKTVYTTTDTVTSTTSTATYTLKGAHCLPPGVALCPGSATSSITPETTSTTTAATSTSTSTAATTTTEGTTSAATDSTTTGSTSTTTTDATTTTSTDSTTTDSTSTTSTTESSTTTTPASGR</sequence>
<feature type="region of interest" description="Disordered" evidence="1">
    <location>
        <begin position="237"/>
        <end position="320"/>
    </location>
</feature>
<evidence type="ECO:0000313" key="3">
    <source>
        <dbReference type="EMBL" id="KAK4026801.1"/>
    </source>
</evidence>
<evidence type="ECO:0000256" key="2">
    <source>
        <dbReference type="SAM" id="SignalP"/>
    </source>
</evidence>